<dbReference type="GO" id="GO:0005829">
    <property type="term" value="C:cytosol"/>
    <property type="evidence" value="ECO:0007669"/>
    <property type="project" value="TreeGrafter"/>
</dbReference>
<evidence type="ECO:0000259" key="5">
    <source>
        <dbReference type="PROSITE" id="PS51337"/>
    </source>
</evidence>
<dbReference type="HOGENOM" id="CLU_082102_2_0_2"/>
<evidence type="ECO:0000259" key="4">
    <source>
        <dbReference type="PROSITE" id="PS51332"/>
    </source>
</evidence>
<dbReference type="InterPro" id="IPR006158">
    <property type="entry name" value="Cobalamin-bd"/>
</dbReference>
<dbReference type="FunCoup" id="I3TEC8">
    <property type="interactions" value="47"/>
</dbReference>
<evidence type="ECO:0000313" key="6">
    <source>
        <dbReference type="EMBL" id="AFK51116.1"/>
    </source>
</evidence>
<sequence length="216" mass="23672">MSLEEARECLVNLEKDCVLRNVKAALDEGIPASRIILDSLSKAMEEIGRLYESGDYFIAELIEAASIFKEAMKILEPRLREEASRMKTVKRARIVIGTVKGDVHDIGKTLVAIMLQAAGHEVIDLGVDVSVEKFIEAVEEYKPDIVGMSALLTTTARYMKTVIDELTRRGLRSRVKVIVGGAATTPEFAKEIGADGWAPNAIEAVKLVEKLMGVQA</sequence>
<dbReference type="InParanoid" id="I3TEC8"/>
<organism evidence="6 7">
    <name type="scientific">Thermogladius calderae (strain DSM 22663 / VKM B-2946 / 1633)</name>
    <dbReference type="NCBI Taxonomy" id="1184251"/>
    <lineage>
        <taxon>Archaea</taxon>
        <taxon>Thermoproteota</taxon>
        <taxon>Thermoprotei</taxon>
        <taxon>Desulfurococcales</taxon>
        <taxon>Desulfurococcaceae</taxon>
        <taxon>Thermogladius</taxon>
    </lineage>
</organism>
<dbReference type="eggNOG" id="arCOG02028">
    <property type="taxonomic scope" value="Archaea"/>
</dbReference>
<dbReference type="PANTHER" id="PTHR45833:SF1">
    <property type="entry name" value="METHIONINE SYNTHASE"/>
    <property type="match status" value="1"/>
</dbReference>
<name>I3TEC8_THEC1</name>
<dbReference type="Gene3D" id="3.40.50.280">
    <property type="entry name" value="Cobalamin-binding domain"/>
    <property type="match status" value="1"/>
</dbReference>
<dbReference type="PROSITE" id="PS51332">
    <property type="entry name" value="B12_BINDING"/>
    <property type="match status" value="1"/>
</dbReference>
<dbReference type="InterPro" id="IPR050554">
    <property type="entry name" value="Met_Synthase/Corrinoid"/>
</dbReference>
<dbReference type="PANTHER" id="PTHR45833">
    <property type="entry name" value="METHIONINE SYNTHASE"/>
    <property type="match status" value="1"/>
</dbReference>
<dbReference type="OrthoDB" id="134276at2157"/>
<dbReference type="GO" id="GO:0046872">
    <property type="term" value="F:metal ion binding"/>
    <property type="evidence" value="ECO:0007669"/>
    <property type="project" value="UniProtKB-KW"/>
</dbReference>
<dbReference type="SUPFAM" id="SSF47644">
    <property type="entry name" value="Methionine synthase domain"/>
    <property type="match status" value="1"/>
</dbReference>
<dbReference type="GO" id="GO:0008705">
    <property type="term" value="F:methionine synthase activity"/>
    <property type="evidence" value="ECO:0007669"/>
    <property type="project" value="TreeGrafter"/>
</dbReference>
<keyword evidence="2" id="KW-0479">Metal-binding</keyword>
<dbReference type="SUPFAM" id="SSF52242">
    <property type="entry name" value="Cobalamin (vitamin B12)-binding domain"/>
    <property type="match status" value="1"/>
</dbReference>
<dbReference type="InterPro" id="IPR036594">
    <property type="entry name" value="Meth_synthase_dom"/>
</dbReference>
<dbReference type="SMART" id="SM01018">
    <property type="entry name" value="B12-binding_2"/>
    <property type="match status" value="1"/>
</dbReference>
<dbReference type="Proteomes" id="UP000005270">
    <property type="component" value="Chromosome"/>
</dbReference>
<dbReference type="Pfam" id="PF02310">
    <property type="entry name" value="B12-binding"/>
    <property type="match status" value="1"/>
</dbReference>
<dbReference type="InterPro" id="IPR036724">
    <property type="entry name" value="Cobalamin-bd_sf"/>
</dbReference>
<accession>I3TEC8</accession>
<evidence type="ECO:0000256" key="3">
    <source>
        <dbReference type="ARBA" id="ARBA00023285"/>
    </source>
</evidence>
<dbReference type="EMBL" id="CP003531">
    <property type="protein sequence ID" value="AFK51116.1"/>
    <property type="molecule type" value="Genomic_DNA"/>
</dbReference>
<dbReference type="GO" id="GO:0031419">
    <property type="term" value="F:cobalamin binding"/>
    <property type="evidence" value="ECO:0007669"/>
    <property type="project" value="InterPro"/>
</dbReference>
<dbReference type="KEGG" id="thg:TCELL_0692"/>
<dbReference type="GeneID" id="13013006"/>
<dbReference type="Pfam" id="PF02607">
    <property type="entry name" value="B12-binding_2"/>
    <property type="match status" value="1"/>
</dbReference>
<dbReference type="InterPro" id="IPR003759">
    <property type="entry name" value="Cbl-bd_cap"/>
</dbReference>
<proteinExistence type="inferred from homology"/>
<keyword evidence="3" id="KW-0170">Cobalt</keyword>
<reference evidence="6 7" key="1">
    <citation type="journal article" date="2012" name="J. Bacteriol.">
        <title>Complete genome sequence of the hyperthermophilic cellulolytic Crenarchaeon 'Thermogladius cellulolyticus' 1633.</title>
        <authorList>
            <person name="Mardanov A.V."/>
            <person name="Kochetkova T.V."/>
            <person name="Beletsky A.V."/>
            <person name="Bonch-Osmolovskaya E.A."/>
            <person name="Ravin N.V."/>
            <person name="Skryabin K.G."/>
        </authorList>
    </citation>
    <scope>NUCLEOTIDE SEQUENCE [LARGE SCALE GENOMIC DNA]</scope>
    <source>
        <strain evidence="7">DSM 22663 / VKM B-2946 / 1633</strain>
    </source>
</reference>
<evidence type="ECO:0000256" key="2">
    <source>
        <dbReference type="ARBA" id="ARBA00022723"/>
    </source>
</evidence>
<dbReference type="CDD" id="cd02070">
    <property type="entry name" value="corrinoid_protein_B12-BD"/>
    <property type="match status" value="1"/>
</dbReference>
<keyword evidence="7" id="KW-1185">Reference proteome</keyword>
<dbReference type="GO" id="GO:0046653">
    <property type="term" value="P:tetrahydrofolate metabolic process"/>
    <property type="evidence" value="ECO:0007669"/>
    <property type="project" value="TreeGrafter"/>
</dbReference>
<gene>
    <name evidence="6" type="ordered locus">TCELL_0692</name>
</gene>
<comment type="similarity">
    <text evidence="1">Belongs to the methylamine corrinoid protein family.</text>
</comment>
<evidence type="ECO:0000256" key="1">
    <source>
        <dbReference type="ARBA" id="ARBA00010854"/>
    </source>
</evidence>
<dbReference type="STRING" id="1184251.TCELL_0692"/>
<dbReference type="Gene3D" id="1.10.1240.10">
    <property type="entry name" value="Methionine synthase domain"/>
    <property type="match status" value="1"/>
</dbReference>
<protein>
    <submittedName>
        <fullName evidence="6">Cobalamin B12-binding domain protein</fullName>
    </submittedName>
</protein>
<dbReference type="FunFam" id="3.40.50.280:FF:000003">
    <property type="entry name" value="Dimethylamine methyltransferase corrinoid protein"/>
    <property type="match status" value="1"/>
</dbReference>
<dbReference type="AlphaFoldDB" id="I3TEC8"/>
<dbReference type="GO" id="GO:0050667">
    <property type="term" value="P:homocysteine metabolic process"/>
    <property type="evidence" value="ECO:0007669"/>
    <property type="project" value="TreeGrafter"/>
</dbReference>
<feature type="domain" description="B12-binding" evidence="4">
    <location>
        <begin position="91"/>
        <end position="216"/>
    </location>
</feature>
<dbReference type="RefSeq" id="WP_014737366.1">
    <property type="nucleotide sequence ID" value="NC_017954.1"/>
</dbReference>
<dbReference type="PROSITE" id="PS51337">
    <property type="entry name" value="B12_BINDING_NTER"/>
    <property type="match status" value="1"/>
</dbReference>
<feature type="domain" description="B12-binding N-terminal" evidence="5">
    <location>
        <begin position="1"/>
        <end position="87"/>
    </location>
</feature>
<evidence type="ECO:0000313" key="7">
    <source>
        <dbReference type="Proteomes" id="UP000005270"/>
    </source>
</evidence>